<evidence type="ECO:0000313" key="3">
    <source>
        <dbReference type="EMBL" id="MDP9868033.1"/>
    </source>
</evidence>
<dbReference type="EMBL" id="JAUSRB010000002">
    <property type="protein sequence ID" value="MDP9868033.1"/>
    <property type="molecule type" value="Genomic_DNA"/>
</dbReference>
<evidence type="ECO:0000313" key="4">
    <source>
        <dbReference type="Proteomes" id="UP001230426"/>
    </source>
</evidence>
<dbReference type="SUPFAM" id="SSF50475">
    <property type="entry name" value="FMN-binding split barrel"/>
    <property type="match status" value="1"/>
</dbReference>
<evidence type="ECO:0000256" key="1">
    <source>
        <dbReference type="ARBA" id="ARBA00023002"/>
    </source>
</evidence>
<comment type="caution">
    <text evidence="3">The sequence shown here is derived from an EMBL/GenBank/DDBJ whole genome shotgun (WGS) entry which is preliminary data.</text>
</comment>
<protein>
    <submittedName>
        <fullName evidence="3">PPOX class probable F420-dependent enzyme</fullName>
    </submittedName>
</protein>
<proteinExistence type="predicted"/>
<dbReference type="PANTHER" id="PTHR35176:SF6">
    <property type="entry name" value="HEME OXYGENASE HI_0854-RELATED"/>
    <property type="match status" value="1"/>
</dbReference>
<accession>A0ABT9RFH8</accession>
<name>A0ABT9RFH8_9ACTN</name>
<feature type="domain" description="Pyridoxamine 5'-phosphate oxidase N-terminal" evidence="2">
    <location>
        <begin position="8"/>
        <end position="117"/>
    </location>
</feature>
<gene>
    <name evidence="3" type="ORF">J2S55_007299</name>
</gene>
<dbReference type="Proteomes" id="UP001230426">
    <property type="component" value="Unassembled WGS sequence"/>
</dbReference>
<dbReference type="InterPro" id="IPR011576">
    <property type="entry name" value="Pyridox_Oxase_N"/>
</dbReference>
<dbReference type="Gene3D" id="2.30.110.10">
    <property type="entry name" value="Electron Transport, Fmn-binding Protein, Chain A"/>
    <property type="match status" value="1"/>
</dbReference>
<dbReference type="PANTHER" id="PTHR35176">
    <property type="entry name" value="HEME OXYGENASE HI_0854-RELATED"/>
    <property type="match status" value="1"/>
</dbReference>
<sequence>MGRAMTRPEREAFLAEVRVGVVSVVTDDGHGPLAVPMWYGYAPGGEVMLITPRDSRKARLIRLAGRYSLCVQAAEPPYRYVSVEGPVTAIAESVTADERRALARRYLGDEEGDRYVGSSAGATARMISIRMRPERWLSDDQS</sequence>
<reference evidence="3 4" key="1">
    <citation type="submission" date="2023-07" db="EMBL/GenBank/DDBJ databases">
        <title>Sequencing the genomes of 1000 actinobacteria strains.</title>
        <authorList>
            <person name="Klenk H.-P."/>
        </authorList>
    </citation>
    <scope>NUCLEOTIDE SEQUENCE [LARGE SCALE GENOMIC DNA]</scope>
    <source>
        <strain evidence="3 4">DSM 44109</strain>
    </source>
</reference>
<organism evidence="3 4">
    <name type="scientific">Streptosporangium brasiliense</name>
    <dbReference type="NCBI Taxonomy" id="47480"/>
    <lineage>
        <taxon>Bacteria</taxon>
        <taxon>Bacillati</taxon>
        <taxon>Actinomycetota</taxon>
        <taxon>Actinomycetes</taxon>
        <taxon>Streptosporangiales</taxon>
        <taxon>Streptosporangiaceae</taxon>
        <taxon>Streptosporangium</taxon>
    </lineage>
</organism>
<keyword evidence="1" id="KW-0560">Oxidoreductase</keyword>
<dbReference type="InterPro" id="IPR012349">
    <property type="entry name" value="Split_barrel_FMN-bd"/>
</dbReference>
<dbReference type="Pfam" id="PF01243">
    <property type="entry name" value="PNPOx_N"/>
    <property type="match status" value="1"/>
</dbReference>
<dbReference type="RefSeq" id="WP_306870378.1">
    <property type="nucleotide sequence ID" value="NZ_JAUSRB010000002.1"/>
</dbReference>
<keyword evidence="4" id="KW-1185">Reference proteome</keyword>
<evidence type="ECO:0000259" key="2">
    <source>
        <dbReference type="Pfam" id="PF01243"/>
    </source>
</evidence>
<dbReference type="InterPro" id="IPR052019">
    <property type="entry name" value="F420H2_bilvrd_red/Heme_oxyg"/>
</dbReference>